<name>A0A6M1RYQ9_9HYPH</name>
<organism evidence="1 2">
    <name type="scientific">Rhizobium daejeonense</name>
    <dbReference type="NCBI Taxonomy" id="240521"/>
    <lineage>
        <taxon>Bacteria</taxon>
        <taxon>Pseudomonadati</taxon>
        <taxon>Pseudomonadota</taxon>
        <taxon>Alphaproteobacteria</taxon>
        <taxon>Hyphomicrobiales</taxon>
        <taxon>Rhizobiaceae</taxon>
        <taxon>Rhizobium/Agrobacterium group</taxon>
        <taxon>Rhizobium</taxon>
    </lineage>
</organism>
<protein>
    <submittedName>
        <fullName evidence="1">Uncharacterized protein</fullName>
    </submittedName>
</protein>
<dbReference type="InterPro" id="IPR036388">
    <property type="entry name" value="WH-like_DNA-bd_sf"/>
</dbReference>
<dbReference type="AlphaFoldDB" id="A0A6M1RYQ9"/>
<sequence>MALHAFDDFKMTAKRFGALMPHEKTEMALLLQERLAEGGSRVLLDDCIAVHAGKVHAYELPSVGGESLVPKDVAGKLAGETRTTGSWSKLAVAVLTAIDQSDDGVLKATRGEICARFSVTVSVADRTMGGLIRDGLVRRWGKSSHWALTDLGRALVADLAARAGR</sequence>
<dbReference type="SUPFAM" id="SSF46785">
    <property type="entry name" value="Winged helix' DNA-binding domain"/>
    <property type="match status" value="1"/>
</dbReference>
<comment type="caution">
    <text evidence="1">The sequence shown here is derived from an EMBL/GenBank/DDBJ whole genome shotgun (WGS) entry which is preliminary data.</text>
</comment>
<gene>
    <name evidence="1" type="ORF">G6N76_11070</name>
</gene>
<dbReference type="InterPro" id="IPR036390">
    <property type="entry name" value="WH_DNA-bd_sf"/>
</dbReference>
<dbReference type="EMBL" id="JAAKZH010000003">
    <property type="protein sequence ID" value="NGO64219.1"/>
    <property type="molecule type" value="Genomic_DNA"/>
</dbReference>
<keyword evidence="2" id="KW-1185">Reference proteome</keyword>
<accession>A0A6M1RYQ9</accession>
<evidence type="ECO:0000313" key="2">
    <source>
        <dbReference type="Proteomes" id="UP000477849"/>
    </source>
</evidence>
<proteinExistence type="predicted"/>
<dbReference type="Proteomes" id="UP000477849">
    <property type="component" value="Unassembled WGS sequence"/>
</dbReference>
<dbReference type="Gene3D" id="1.10.10.10">
    <property type="entry name" value="Winged helix-like DNA-binding domain superfamily/Winged helix DNA-binding domain"/>
    <property type="match status" value="1"/>
</dbReference>
<reference evidence="1 2" key="1">
    <citation type="submission" date="2020-02" db="EMBL/GenBank/DDBJ databases">
        <title>Genome sequence of the type strain CCBAU10050 of Rhizobium daejeonense.</title>
        <authorList>
            <person name="Gao J."/>
            <person name="Sun J."/>
        </authorList>
    </citation>
    <scope>NUCLEOTIDE SEQUENCE [LARGE SCALE GENOMIC DNA]</scope>
    <source>
        <strain evidence="1 2">CCBAU10050</strain>
    </source>
</reference>
<dbReference type="RefSeq" id="WP_163905227.1">
    <property type="nucleotide sequence ID" value="NZ_CP048427.1"/>
</dbReference>
<evidence type="ECO:0000313" key="1">
    <source>
        <dbReference type="EMBL" id="NGO64219.1"/>
    </source>
</evidence>